<comment type="catalytic activity">
    <reaction evidence="4">
        <text>dCTP + 2 H2O = dUMP + NH4(+) + diphosphate</text>
        <dbReference type="Rhea" id="RHEA:19205"/>
        <dbReference type="ChEBI" id="CHEBI:15377"/>
        <dbReference type="ChEBI" id="CHEBI:28938"/>
        <dbReference type="ChEBI" id="CHEBI:33019"/>
        <dbReference type="ChEBI" id="CHEBI:61481"/>
        <dbReference type="ChEBI" id="CHEBI:246422"/>
        <dbReference type="EC" id="3.5.4.30"/>
    </reaction>
</comment>
<organism evidence="6 7">
    <name type="scientific">Microbacterium oxydans</name>
    <dbReference type="NCBI Taxonomy" id="82380"/>
    <lineage>
        <taxon>Bacteria</taxon>
        <taxon>Bacillati</taxon>
        <taxon>Actinomycetota</taxon>
        <taxon>Actinomycetes</taxon>
        <taxon>Micrococcales</taxon>
        <taxon>Microbacteriaceae</taxon>
        <taxon>Microbacterium</taxon>
    </lineage>
</organism>
<evidence type="ECO:0000313" key="7">
    <source>
        <dbReference type="Proteomes" id="UP000033725"/>
    </source>
</evidence>
<gene>
    <name evidence="4 6" type="primary">dcd</name>
    <name evidence="5" type="ORF">CVS54_03521</name>
    <name evidence="6" type="ORF">RN51_02008</name>
</gene>
<proteinExistence type="inferred from homology"/>
<comment type="function">
    <text evidence="4">Bifunctional enzyme that catalyzes both the deamination of dCTP to dUTP and the hydrolysis of dUTP to dUMP without releasing the toxic dUTP intermediate.</text>
</comment>
<dbReference type="UniPathway" id="UPA00610">
    <property type="reaction ID" value="UER00667"/>
</dbReference>
<evidence type="ECO:0000313" key="5">
    <source>
        <dbReference type="EMBL" id="AZS42159.1"/>
    </source>
</evidence>
<feature type="binding site" evidence="4">
    <location>
        <position position="119"/>
    </location>
    <ligand>
        <name>dCTP</name>
        <dbReference type="ChEBI" id="CHEBI:61481"/>
    </ligand>
</feature>
<feature type="binding site" evidence="4">
    <location>
        <position position="162"/>
    </location>
    <ligand>
        <name>dCTP</name>
        <dbReference type="ChEBI" id="CHEBI:61481"/>
    </ligand>
</feature>
<feature type="site" description="Important for bifunctional activity" evidence="4">
    <location>
        <begin position="116"/>
        <end position="117"/>
    </location>
</feature>
<dbReference type="KEGG" id="moy:CVS54_03521"/>
<dbReference type="HAMAP" id="MF_00146">
    <property type="entry name" value="dCTP_deaminase"/>
    <property type="match status" value="1"/>
</dbReference>
<keyword evidence="3 4" id="KW-0546">Nucleotide metabolism</keyword>
<comment type="pathway">
    <text evidence="4">Pyrimidine metabolism; dUMP biosynthesis; dUMP from dCTP: step 1/1.</text>
</comment>
<dbReference type="GO" id="GO:0006229">
    <property type="term" value="P:dUTP biosynthetic process"/>
    <property type="evidence" value="ECO:0007669"/>
    <property type="project" value="InterPro"/>
</dbReference>
<feature type="binding site" evidence="4">
    <location>
        <begin position="127"/>
        <end position="129"/>
    </location>
    <ligand>
        <name>dCTP</name>
        <dbReference type="ChEBI" id="CHEBI:61481"/>
    </ligand>
</feature>
<evidence type="ECO:0000313" key="6">
    <source>
        <dbReference type="EMBL" id="KJL22128.1"/>
    </source>
</evidence>
<dbReference type="Gene3D" id="2.70.40.10">
    <property type="match status" value="1"/>
</dbReference>
<feature type="binding site" evidence="4">
    <location>
        <position position="174"/>
    </location>
    <ligand>
        <name>dCTP</name>
        <dbReference type="ChEBI" id="CHEBI:61481"/>
    </ligand>
</feature>
<accession>A0A0F0KMM4</accession>
<dbReference type="GO" id="GO:0006226">
    <property type="term" value="P:dUMP biosynthetic process"/>
    <property type="evidence" value="ECO:0007669"/>
    <property type="project" value="UniProtKB-UniRule"/>
</dbReference>
<evidence type="ECO:0000256" key="3">
    <source>
        <dbReference type="ARBA" id="ARBA00023080"/>
    </source>
</evidence>
<name>A0A0F0KMM4_9MICO</name>
<dbReference type="InterPro" id="IPR033704">
    <property type="entry name" value="dUTPase_trimeric"/>
</dbReference>
<sequence length="201" mass="22044">MLLSDRDIKAELASGRIGLDPREDGMIQPSSIDVRLDRYFRLFDNHKYPFIDPSVDQPELTRLIEVDPDEPFILHPGEFALGATFEQVTLPDDIAARLEGKSSLGRLGLITHSTAGFIDPGFTGHVTLELANVATLPIKLWPGMKIGQLCFFRLTSPAENPYGSGPYGNRYQGQRGPTASRSFQNFHRTDVGTTDVGAVGG</sequence>
<dbReference type="GO" id="GO:0015949">
    <property type="term" value="P:nucleobase-containing small molecule interconversion"/>
    <property type="evidence" value="ECO:0007669"/>
    <property type="project" value="TreeGrafter"/>
</dbReference>
<dbReference type="Proteomes" id="UP000033725">
    <property type="component" value="Unassembled WGS sequence"/>
</dbReference>
<dbReference type="SUPFAM" id="SSF51283">
    <property type="entry name" value="dUTPase-like"/>
    <property type="match status" value="1"/>
</dbReference>
<dbReference type="PANTHER" id="PTHR42680">
    <property type="entry name" value="DCTP DEAMINASE"/>
    <property type="match status" value="1"/>
</dbReference>
<dbReference type="PATRIC" id="fig|82380.10.peg.2019"/>
<comment type="similarity">
    <text evidence="4">Belongs to the dCTP deaminase family.</text>
</comment>
<feature type="binding site" evidence="4">
    <location>
        <begin position="101"/>
        <end position="106"/>
    </location>
    <ligand>
        <name>dCTP</name>
        <dbReference type="ChEBI" id="CHEBI:61481"/>
    </ligand>
</feature>
<keyword evidence="1 4" id="KW-0547">Nucleotide-binding</keyword>
<dbReference type="STRING" id="82380.RS83_00878"/>
<dbReference type="PANTHER" id="PTHR42680:SF3">
    <property type="entry name" value="DCTP DEAMINASE"/>
    <property type="match status" value="1"/>
</dbReference>
<dbReference type="OrthoDB" id="9780956at2"/>
<dbReference type="InterPro" id="IPR036157">
    <property type="entry name" value="dUTPase-like_sf"/>
</dbReference>
<dbReference type="GO" id="GO:0000166">
    <property type="term" value="F:nucleotide binding"/>
    <property type="evidence" value="ECO:0007669"/>
    <property type="project" value="UniProtKB-KW"/>
</dbReference>
<reference evidence="5 8" key="2">
    <citation type="submission" date="2018-08" db="EMBL/GenBank/DDBJ databases">
        <title>Microbacterium oxydans strain HG3.</title>
        <authorList>
            <person name="ORTET P."/>
        </authorList>
    </citation>
    <scope>NUCLEOTIDE SEQUENCE [LARGE SCALE GENOMIC DNA]</scope>
    <source>
        <strain evidence="5 8">HG3</strain>
    </source>
</reference>
<dbReference type="EMBL" id="JYIV01000026">
    <property type="protein sequence ID" value="KJL22128.1"/>
    <property type="molecule type" value="Genomic_DNA"/>
</dbReference>
<evidence type="ECO:0000256" key="4">
    <source>
        <dbReference type="HAMAP-Rule" id="MF_00146"/>
    </source>
</evidence>
<protein>
    <recommendedName>
        <fullName evidence="4">dCTP deaminase, dUMP-forming</fullName>
        <ecNumber evidence="4">3.5.4.30</ecNumber>
    </recommendedName>
    <alternativeName>
        <fullName evidence="4">Bifunctional dCTP deaminase:dUTPase</fullName>
    </alternativeName>
    <alternativeName>
        <fullName evidence="4">DCD-DUT</fullName>
    </alternativeName>
</protein>
<comment type="caution">
    <text evidence="4">Lacks conserved residue(s) required for the propagation of feature annotation.</text>
</comment>
<feature type="binding site" evidence="4">
    <location>
        <position position="148"/>
    </location>
    <ligand>
        <name>dCTP</name>
        <dbReference type="ChEBI" id="CHEBI:61481"/>
    </ligand>
</feature>
<dbReference type="Proteomes" id="UP000274841">
    <property type="component" value="Chromosome"/>
</dbReference>
<dbReference type="FunFam" id="2.70.40.10:FF:000005">
    <property type="entry name" value="dCTP deaminase, dUMP-forming"/>
    <property type="match status" value="1"/>
</dbReference>
<dbReference type="InterPro" id="IPR011962">
    <property type="entry name" value="dCTP_deaminase"/>
</dbReference>
<dbReference type="NCBIfam" id="TIGR02274">
    <property type="entry name" value="dCTP_deam"/>
    <property type="match status" value="1"/>
</dbReference>
<comment type="subunit">
    <text evidence="4">Homotrimer.</text>
</comment>
<dbReference type="RefSeq" id="WP_045263886.1">
    <property type="nucleotide sequence ID" value="NZ_BAAAKO010000002.1"/>
</dbReference>
<evidence type="ECO:0000256" key="2">
    <source>
        <dbReference type="ARBA" id="ARBA00022801"/>
    </source>
</evidence>
<dbReference type="GO" id="GO:0008829">
    <property type="term" value="F:dCTP deaminase activity"/>
    <property type="evidence" value="ECO:0007669"/>
    <property type="project" value="InterPro"/>
</dbReference>
<reference evidence="6 7" key="1">
    <citation type="submission" date="2015-02" db="EMBL/GenBank/DDBJ databases">
        <title>Draft genome sequences of ten Microbacterium spp. with emphasis on heavy metal contaminated environments.</title>
        <authorList>
            <person name="Corretto E."/>
        </authorList>
    </citation>
    <scope>NUCLEOTIDE SEQUENCE [LARGE SCALE GENOMIC DNA]</scope>
    <source>
        <strain evidence="6 7">BEL163</strain>
    </source>
</reference>
<dbReference type="AlphaFoldDB" id="A0A0F0KMM4"/>
<dbReference type="EC" id="3.5.4.30" evidence="4"/>
<dbReference type="EMBL" id="CP031422">
    <property type="protein sequence ID" value="AZS42159.1"/>
    <property type="molecule type" value="Genomic_DNA"/>
</dbReference>
<feature type="active site" description="Proton donor/acceptor" evidence="4">
    <location>
        <position position="129"/>
    </location>
</feature>
<evidence type="ECO:0000256" key="1">
    <source>
        <dbReference type="ARBA" id="ARBA00022741"/>
    </source>
</evidence>
<dbReference type="GO" id="GO:0033973">
    <property type="term" value="F:dCTP deaminase (dUMP-forming) activity"/>
    <property type="evidence" value="ECO:0007669"/>
    <property type="project" value="UniProtKB-UniRule"/>
</dbReference>
<evidence type="ECO:0000313" key="8">
    <source>
        <dbReference type="Proteomes" id="UP000274841"/>
    </source>
</evidence>
<keyword evidence="2 4" id="KW-0378">Hydrolase</keyword>
<dbReference type="CDD" id="cd07557">
    <property type="entry name" value="trimeric_dUTPase"/>
    <property type="match status" value="1"/>
</dbReference>
<dbReference type="GeneID" id="69641481"/>
<dbReference type="Pfam" id="PF22769">
    <property type="entry name" value="DCD"/>
    <property type="match status" value="1"/>
</dbReference>